<reference evidence="9 10" key="1">
    <citation type="journal article" date="2016" name="Genome Biol. Evol.">
        <title>Divergent and convergent evolution of fungal pathogenicity.</title>
        <authorList>
            <person name="Shang Y."/>
            <person name="Xiao G."/>
            <person name="Zheng P."/>
            <person name="Cen K."/>
            <person name="Zhan S."/>
            <person name="Wang C."/>
        </authorList>
    </citation>
    <scope>NUCLEOTIDE SEQUENCE [LARGE SCALE GENOMIC DNA]</scope>
    <source>
        <strain evidence="9 10">RCEF 1005</strain>
    </source>
</reference>
<dbReference type="PANTHER" id="PTHR32100">
    <property type="entry name" value="OMEGA-6 FATTY ACID DESATURASE, CHLOROPLASTIC"/>
    <property type="match status" value="1"/>
</dbReference>
<dbReference type="Pfam" id="PF11960">
    <property type="entry name" value="DUF3474"/>
    <property type="match status" value="1"/>
</dbReference>
<evidence type="ECO:0000256" key="2">
    <source>
        <dbReference type="ARBA" id="ARBA00005189"/>
    </source>
</evidence>
<dbReference type="CDD" id="cd03507">
    <property type="entry name" value="Delta12-FADS-like"/>
    <property type="match status" value="1"/>
</dbReference>
<feature type="transmembrane region" description="Helical" evidence="6">
    <location>
        <begin position="173"/>
        <end position="193"/>
    </location>
</feature>
<evidence type="ECO:0000256" key="3">
    <source>
        <dbReference type="ARBA" id="ARBA00009295"/>
    </source>
</evidence>
<dbReference type="OrthoDB" id="1461976at2759"/>
<dbReference type="STRING" id="1081108.A0A162LGB9"/>
<keyword evidence="6" id="KW-0812">Transmembrane</keyword>
<comment type="similarity">
    <text evidence="3">Belongs to the fatty acid desaturase type 1 family.</text>
</comment>
<dbReference type="GO" id="GO:0006629">
    <property type="term" value="P:lipid metabolic process"/>
    <property type="evidence" value="ECO:0007669"/>
    <property type="project" value="InterPro"/>
</dbReference>
<dbReference type="EMBL" id="AZHF01000010">
    <property type="protein sequence ID" value="OAA70214.1"/>
    <property type="molecule type" value="Genomic_DNA"/>
</dbReference>
<keyword evidence="10" id="KW-1185">Reference proteome</keyword>
<comment type="caution">
    <text evidence="9">The sequence shown here is derived from an EMBL/GenBank/DDBJ whole genome shotgun (WGS) entry which is preliminary data.</text>
</comment>
<dbReference type="GO" id="GO:0016717">
    <property type="term" value="F:oxidoreductase activity, acting on paired donors, with oxidation of a pair of donors resulting in the reduction of molecular oxygen to two molecules of water"/>
    <property type="evidence" value="ECO:0007669"/>
    <property type="project" value="InterPro"/>
</dbReference>
<dbReference type="InterPro" id="IPR021863">
    <property type="entry name" value="FAS_N"/>
</dbReference>
<feature type="domain" description="Fatty acid desaturase" evidence="7">
    <location>
        <begin position="76"/>
        <end position="351"/>
    </location>
</feature>
<dbReference type="Pfam" id="PF00487">
    <property type="entry name" value="FA_desaturase"/>
    <property type="match status" value="1"/>
</dbReference>
<evidence type="ECO:0000256" key="6">
    <source>
        <dbReference type="SAM" id="Phobius"/>
    </source>
</evidence>
<dbReference type="InterPro" id="IPR005804">
    <property type="entry name" value="FA_desaturase_dom"/>
</dbReference>
<name>A0A162LGB9_CORDF</name>
<keyword evidence="5 6" id="KW-0472">Membrane</keyword>
<evidence type="ECO:0000259" key="8">
    <source>
        <dbReference type="Pfam" id="PF11960"/>
    </source>
</evidence>
<evidence type="ECO:0000256" key="5">
    <source>
        <dbReference type="ARBA" id="ARBA00023136"/>
    </source>
</evidence>
<comment type="subcellular location">
    <subcellularLocation>
        <location evidence="1">Membrane</location>
    </subcellularLocation>
</comment>
<dbReference type="Proteomes" id="UP000076881">
    <property type="component" value="Unassembled WGS sequence"/>
</dbReference>
<evidence type="ECO:0000256" key="1">
    <source>
        <dbReference type="ARBA" id="ARBA00004370"/>
    </source>
</evidence>
<evidence type="ECO:0000259" key="7">
    <source>
        <dbReference type="Pfam" id="PF00487"/>
    </source>
</evidence>
<dbReference type="AlphaFoldDB" id="A0A162LGB9"/>
<sequence>MAQRISKTNASVSSASPPVYPDINTLRQAIPKHCFEPTVLKSLSYLVRDVVLIGALAWVAVRYIPSLEDATLRATAWILYGFAQGLVCTGLWILGHEAGHGAFSKHPLLNDVVGFFTHSSLMVPYYSWKFSHHRHHKFTGHMEKDMAFVPKTREDYEQRDSLFNMEYLEDTPVFQAIALIFHQLFGWVFYLLFNISAGTDSQQKPTSSFLGRSHFDPTSAVFRRSEAPFIALSDLGLALNFLALYKLSGVVGTQTVVLLYLQPYVWVHHWLIAITYLHHTHVDVPHFEAKHWTFVKGALATVDRDFGFIGRHLFHGIIEHHVVHHLFPRIPFYYAEEATEALKPVLGDLYHRDDRSFLGQLWSNFTQCKFVDADESVPGALKWVQKSE</sequence>
<comment type="pathway">
    <text evidence="2">Lipid metabolism.</text>
</comment>
<keyword evidence="6" id="KW-1133">Transmembrane helix</keyword>
<dbReference type="InterPro" id="IPR012171">
    <property type="entry name" value="Fatty_acid_desaturase"/>
</dbReference>
<organism evidence="9 10">
    <name type="scientific">Akanthomyces lecanii RCEF 1005</name>
    <dbReference type="NCBI Taxonomy" id="1081108"/>
    <lineage>
        <taxon>Eukaryota</taxon>
        <taxon>Fungi</taxon>
        <taxon>Dikarya</taxon>
        <taxon>Ascomycota</taxon>
        <taxon>Pezizomycotina</taxon>
        <taxon>Sordariomycetes</taxon>
        <taxon>Hypocreomycetidae</taxon>
        <taxon>Hypocreales</taxon>
        <taxon>Cordycipitaceae</taxon>
        <taxon>Akanthomyces</taxon>
        <taxon>Cordyceps confragosa</taxon>
    </lineage>
</organism>
<proteinExistence type="inferred from homology"/>
<evidence type="ECO:0000256" key="4">
    <source>
        <dbReference type="ARBA" id="ARBA00023002"/>
    </source>
</evidence>
<feature type="transmembrane region" description="Helical" evidence="6">
    <location>
        <begin position="77"/>
        <end position="96"/>
    </location>
</feature>
<feature type="domain" description="Fatty acid desaturase N-terminal" evidence="8">
    <location>
        <begin position="5"/>
        <end position="57"/>
    </location>
</feature>
<evidence type="ECO:0000313" key="10">
    <source>
        <dbReference type="Proteomes" id="UP000076881"/>
    </source>
</evidence>
<dbReference type="GO" id="GO:0016020">
    <property type="term" value="C:membrane"/>
    <property type="evidence" value="ECO:0007669"/>
    <property type="project" value="UniProtKB-SubCell"/>
</dbReference>
<protein>
    <submittedName>
        <fullName evidence="9">Fatty acid desaturase, type 1</fullName>
    </submittedName>
</protein>
<evidence type="ECO:0000313" key="9">
    <source>
        <dbReference type="EMBL" id="OAA70214.1"/>
    </source>
</evidence>
<gene>
    <name evidence="9" type="ORF">LEL_10030</name>
</gene>
<keyword evidence="4" id="KW-0560">Oxidoreductase</keyword>
<accession>A0A162LGB9</accession>